<comment type="caution">
    <text evidence="1">The sequence shown here is derived from an EMBL/GenBank/DDBJ whole genome shotgun (WGS) entry which is preliminary data.</text>
</comment>
<name>A0A4Y2JN79_ARAVE</name>
<keyword evidence="2" id="KW-1185">Reference proteome</keyword>
<reference evidence="1 2" key="1">
    <citation type="journal article" date="2019" name="Sci. Rep.">
        <title>Orb-weaving spider Araneus ventricosus genome elucidates the spidroin gene catalogue.</title>
        <authorList>
            <person name="Kono N."/>
            <person name="Nakamura H."/>
            <person name="Ohtoshi R."/>
            <person name="Moran D.A.P."/>
            <person name="Shinohara A."/>
            <person name="Yoshida Y."/>
            <person name="Fujiwara M."/>
            <person name="Mori M."/>
            <person name="Tomita M."/>
            <person name="Arakawa K."/>
        </authorList>
    </citation>
    <scope>NUCLEOTIDE SEQUENCE [LARGE SCALE GENOMIC DNA]</scope>
</reference>
<gene>
    <name evidence="1" type="ORF">AVEN_5029_1</name>
</gene>
<evidence type="ECO:0000313" key="1">
    <source>
        <dbReference type="EMBL" id="GBM90938.1"/>
    </source>
</evidence>
<dbReference type="Proteomes" id="UP000499080">
    <property type="component" value="Unassembled WGS sequence"/>
</dbReference>
<organism evidence="1 2">
    <name type="scientific">Araneus ventricosus</name>
    <name type="common">Orbweaver spider</name>
    <name type="synonym">Epeira ventricosa</name>
    <dbReference type="NCBI Taxonomy" id="182803"/>
    <lineage>
        <taxon>Eukaryota</taxon>
        <taxon>Metazoa</taxon>
        <taxon>Ecdysozoa</taxon>
        <taxon>Arthropoda</taxon>
        <taxon>Chelicerata</taxon>
        <taxon>Arachnida</taxon>
        <taxon>Araneae</taxon>
        <taxon>Araneomorphae</taxon>
        <taxon>Entelegynae</taxon>
        <taxon>Araneoidea</taxon>
        <taxon>Araneidae</taxon>
        <taxon>Araneus</taxon>
    </lineage>
</organism>
<proteinExistence type="predicted"/>
<dbReference type="EMBL" id="BGPR01003662">
    <property type="protein sequence ID" value="GBM90938.1"/>
    <property type="molecule type" value="Genomic_DNA"/>
</dbReference>
<evidence type="ECO:0000313" key="2">
    <source>
        <dbReference type="Proteomes" id="UP000499080"/>
    </source>
</evidence>
<dbReference type="AlphaFoldDB" id="A0A4Y2JN79"/>
<sequence length="123" mass="13605">MDSSDPFPLFSSLRVEGDMNDRLFIFYLSLKTRPTAFSLLLGRNRPTSIEVAWAVTGGLGLRVLTSEKATLNDRGTEAKFAALAFHFNMAGDPAEHYVSTAEIVMQDEDDESLKYISILISIA</sequence>
<protein>
    <submittedName>
        <fullName evidence="1">Uncharacterized protein</fullName>
    </submittedName>
</protein>
<accession>A0A4Y2JN79</accession>